<reference evidence="1 2" key="1">
    <citation type="journal article" date="2008" name="Nature">
        <title>The Trichoplax genome and the nature of placozoans.</title>
        <authorList>
            <person name="Srivastava M."/>
            <person name="Begovic E."/>
            <person name="Chapman J."/>
            <person name="Putnam N.H."/>
            <person name="Hellsten U."/>
            <person name="Kawashima T."/>
            <person name="Kuo A."/>
            <person name="Mitros T."/>
            <person name="Salamov A."/>
            <person name="Carpenter M.L."/>
            <person name="Signorovitch A.Y."/>
            <person name="Moreno M.A."/>
            <person name="Kamm K."/>
            <person name="Grimwood J."/>
            <person name="Schmutz J."/>
            <person name="Shapiro H."/>
            <person name="Grigoriev I.V."/>
            <person name="Buss L.W."/>
            <person name="Schierwater B."/>
            <person name="Dellaporta S.L."/>
            <person name="Rokhsar D.S."/>
        </authorList>
    </citation>
    <scope>NUCLEOTIDE SEQUENCE [LARGE SCALE GENOMIC DNA]</scope>
    <source>
        <strain evidence="1 2">Grell-BS-1999</strain>
    </source>
</reference>
<dbReference type="RefSeq" id="XP_002116578.1">
    <property type="nucleotide sequence ID" value="XM_002116542.1"/>
</dbReference>
<dbReference type="OrthoDB" id="6585431at2759"/>
<dbReference type="OMA" id="LYCENIY"/>
<dbReference type="EMBL" id="DS985256">
    <property type="protein sequence ID" value="EDV20934.1"/>
    <property type="molecule type" value="Genomic_DNA"/>
</dbReference>
<dbReference type="InParanoid" id="B3S8R6"/>
<feature type="non-terminal residue" evidence="1">
    <location>
        <position position="55"/>
    </location>
</feature>
<protein>
    <recommendedName>
        <fullName evidence="3">ATP-dependent DNA helicase</fullName>
    </recommendedName>
</protein>
<accession>B3S8R6</accession>
<dbReference type="HOGENOM" id="CLU_001324_11_2_1"/>
<evidence type="ECO:0000313" key="2">
    <source>
        <dbReference type="Proteomes" id="UP000009022"/>
    </source>
</evidence>
<evidence type="ECO:0008006" key="3">
    <source>
        <dbReference type="Google" id="ProtNLM"/>
    </source>
</evidence>
<sequence>RHQFPVRLAFTSTINKSQEEIFHRRDVMLSGDLFTHGQLYVAIKRVGNPRDLLIY</sequence>
<dbReference type="STRING" id="10228.B3S8R6"/>
<proteinExistence type="predicted"/>
<dbReference type="Proteomes" id="UP000009022">
    <property type="component" value="Unassembled WGS sequence"/>
</dbReference>
<feature type="non-terminal residue" evidence="1">
    <location>
        <position position="1"/>
    </location>
</feature>
<dbReference type="AlphaFoldDB" id="B3S8R6"/>
<evidence type="ECO:0000313" key="1">
    <source>
        <dbReference type="EMBL" id="EDV20934.1"/>
    </source>
</evidence>
<dbReference type="GeneID" id="6757854"/>
<keyword evidence="2" id="KW-1185">Reference proteome</keyword>
<gene>
    <name evidence="1" type="ORF">TRIADDRAFT_9374</name>
</gene>
<dbReference type="KEGG" id="tad:TRIADDRAFT_9374"/>
<organism evidence="1 2">
    <name type="scientific">Trichoplax adhaerens</name>
    <name type="common">Trichoplax reptans</name>
    <dbReference type="NCBI Taxonomy" id="10228"/>
    <lineage>
        <taxon>Eukaryota</taxon>
        <taxon>Metazoa</taxon>
        <taxon>Placozoa</taxon>
        <taxon>Uniplacotomia</taxon>
        <taxon>Trichoplacea</taxon>
        <taxon>Trichoplacidae</taxon>
        <taxon>Trichoplax</taxon>
    </lineage>
</organism>
<dbReference type="CTD" id="6757854"/>
<name>B3S8R6_TRIAD</name>
<dbReference type="PhylomeDB" id="B3S8R6"/>